<organism evidence="2 3">
    <name type="scientific">Pirellulimonas nuda</name>
    <dbReference type="NCBI Taxonomy" id="2528009"/>
    <lineage>
        <taxon>Bacteria</taxon>
        <taxon>Pseudomonadati</taxon>
        <taxon>Planctomycetota</taxon>
        <taxon>Planctomycetia</taxon>
        <taxon>Pirellulales</taxon>
        <taxon>Lacipirellulaceae</taxon>
        <taxon>Pirellulimonas</taxon>
    </lineage>
</organism>
<accession>A0A518DBE1</accession>
<feature type="compositionally biased region" description="Polar residues" evidence="1">
    <location>
        <begin position="155"/>
        <end position="170"/>
    </location>
</feature>
<dbReference type="Proteomes" id="UP000317429">
    <property type="component" value="Chromosome"/>
</dbReference>
<evidence type="ECO:0000313" key="3">
    <source>
        <dbReference type="Proteomes" id="UP000317429"/>
    </source>
</evidence>
<gene>
    <name evidence="2" type="ORF">Pla175_21880</name>
</gene>
<feature type="region of interest" description="Disordered" evidence="1">
    <location>
        <begin position="108"/>
        <end position="172"/>
    </location>
</feature>
<name>A0A518DBE1_9BACT</name>
<dbReference type="AlphaFoldDB" id="A0A518DBE1"/>
<sequence length="273" mass="28137">MHARTALRHSIHLPGGFIAMLLASRPLRGPGPRRGGSAIARTTRTGERLNLLIAQLAGVAERVCAALRLPGWHQFPPDDQGDLFGASAGVLVREQRERGDLSLAVADGAVSGAGGQPSTHEPDAPGSGSGIESGAAAVASGRSADAVTSLPPGRSQPSDATNTAGASQQDIPKGERIRRLWLSAPYGLFFGFSVGSRASSSNSLALTHRVASSRSPRALGSVGEEPKPSLRAAEAESTVSKQPAAGLVEVKSTSALLESCHRRGGHAMSPRRD</sequence>
<dbReference type="KEGG" id="pnd:Pla175_21880"/>
<proteinExistence type="predicted"/>
<feature type="region of interest" description="Disordered" evidence="1">
    <location>
        <begin position="211"/>
        <end position="246"/>
    </location>
</feature>
<reference evidence="2 3" key="1">
    <citation type="submission" date="2019-02" db="EMBL/GenBank/DDBJ databases">
        <title>Deep-cultivation of Planctomycetes and their phenomic and genomic characterization uncovers novel biology.</title>
        <authorList>
            <person name="Wiegand S."/>
            <person name="Jogler M."/>
            <person name="Boedeker C."/>
            <person name="Pinto D."/>
            <person name="Vollmers J."/>
            <person name="Rivas-Marin E."/>
            <person name="Kohn T."/>
            <person name="Peeters S.H."/>
            <person name="Heuer A."/>
            <person name="Rast P."/>
            <person name="Oberbeckmann S."/>
            <person name="Bunk B."/>
            <person name="Jeske O."/>
            <person name="Meyerdierks A."/>
            <person name="Storesund J.E."/>
            <person name="Kallscheuer N."/>
            <person name="Luecker S."/>
            <person name="Lage O.M."/>
            <person name="Pohl T."/>
            <person name="Merkel B.J."/>
            <person name="Hornburger P."/>
            <person name="Mueller R.-W."/>
            <person name="Bruemmer F."/>
            <person name="Labrenz M."/>
            <person name="Spormann A.M."/>
            <person name="Op den Camp H."/>
            <person name="Overmann J."/>
            <person name="Amann R."/>
            <person name="Jetten M.S.M."/>
            <person name="Mascher T."/>
            <person name="Medema M.H."/>
            <person name="Devos D.P."/>
            <person name="Kaster A.-K."/>
            <person name="Ovreas L."/>
            <person name="Rohde M."/>
            <person name="Galperin M.Y."/>
            <person name="Jogler C."/>
        </authorList>
    </citation>
    <scope>NUCLEOTIDE SEQUENCE [LARGE SCALE GENOMIC DNA]</scope>
    <source>
        <strain evidence="2 3">Pla175</strain>
    </source>
</reference>
<evidence type="ECO:0000313" key="2">
    <source>
        <dbReference type="EMBL" id="QDU88804.1"/>
    </source>
</evidence>
<feature type="compositionally biased region" description="Low complexity" evidence="1">
    <location>
        <begin position="124"/>
        <end position="147"/>
    </location>
</feature>
<dbReference type="EMBL" id="CP036291">
    <property type="protein sequence ID" value="QDU88804.1"/>
    <property type="molecule type" value="Genomic_DNA"/>
</dbReference>
<evidence type="ECO:0000256" key="1">
    <source>
        <dbReference type="SAM" id="MobiDB-lite"/>
    </source>
</evidence>
<protein>
    <submittedName>
        <fullName evidence="2">Uncharacterized protein</fullName>
    </submittedName>
</protein>
<keyword evidence="3" id="KW-1185">Reference proteome</keyword>